<protein>
    <recommendedName>
        <fullName evidence="1">Thioredoxin domain-containing protein</fullName>
    </recommendedName>
</protein>
<evidence type="ECO:0000313" key="2">
    <source>
        <dbReference type="EMBL" id="QHS88290.1"/>
    </source>
</evidence>
<dbReference type="Pfam" id="PF00085">
    <property type="entry name" value="Thioredoxin"/>
    <property type="match status" value="1"/>
</dbReference>
<dbReference type="InterPro" id="IPR013766">
    <property type="entry name" value="Thioredoxin_domain"/>
</dbReference>
<dbReference type="AlphaFoldDB" id="A0A6C0B8C1"/>
<dbReference type="InterPro" id="IPR036249">
    <property type="entry name" value="Thioredoxin-like_sf"/>
</dbReference>
<accession>A0A6C0B8C1</accession>
<proteinExistence type="predicted"/>
<dbReference type="Gene3D" id="3.40.30.10">
    <property type="entry name" value="Glutaredoxin"/>
    <property type="match status" value="1"/>
</dbReference>
<reference evidence="2" key="1">
    <citation type="journal article" date="2020" name="Nature">
        <title>Giant virus diversity and host interactions through global metagenomics.</title>
        <authorList>
            <person name="Schulz F."/>
            <person name="Roux S."/>
            <person name="Paez-Espino D."/>
            <person name="Jungbluth S."/>
            <person name="Walsh D.A."/>
            <person name="Denef V.J."/>
            <person name="McMahon K.D."/>
            <person name="Konstantinidis K.T."/>
            <person name="Eloe-Fadrosh E.A."/>
            <person name="Kyrpides N.C."/>
            <person name="Woyke T."/>
        </authorList>
    </citation>
    <scope>NUCLEOTIDE SEQUENCE</scope>
    <source>
        <strain evidence="2">GVMAG-M-3300010158-55</strain>
    </source>
</reference>
<dbReference type="SUPFAM" id="SSF52833">
    <property type="entry name" value="Thioredoxin-like"/>
    <property type="match status" value="1"/>
</dbReference>
<dbReference type="EMBL" id="MN739095">
    <property type="protein sequence ID" value="QHS88290.1"/>
    <property type="molecule type" value="Genomic_DNA"/>
</dbReference>
<feature type="domain" description="Thioredoxin" evidence="1">
    <location>
        <begin position="1"/>
        <end position="108"/>
    </location>
</feature>
<evidence type="ECO:0000259" key="1">
    <source>
        <dbReference type="PROSITE" id="PS51352"/>
    </source>
</evidence>
<dbReference type="PRINTS" id="PR00421">
    <property type="entry name" value="THIOREDOXIN"/>
</dbReference>
<sequence length="108" mass="12463">MTLEEFIELQKQNKSILLFFFTASWCGPCKKVKPYVFEKLKTCPYPCYCLDIDENMDIFKALKAKKQIQGVPTILAFKSENVSFIPDKCVTGGLSSEIDYFFNVLNRI</sequence>
<name>A0A6C0B8C1_9ZZZZ</name>
<dbReference type="PROSITE" id="PS51352">
    <property type="entry name" value="THIOREDOXIN_2"/>
    <property type="match status" value="1"/>
</dbReference>
<organism evidence="2">
    <name type="scientific">viral metagenome</name>
    <dbReference type="NCBI Taxonomy" id="1070528"/>
    <lineage>
        <taxon>unclassified sequences</taxon>
        <taxon>metagenomes</taxon>
        <taxon>organismal metagenomes</taxon>
    </lineage>
</organism>
<dbReference type="CDD" id="cd02947">
    <property type="entry name" value="TRX_family"/>
    <property type="match status" value="1"/>
</dbReference>